<dbReference type="InterPro" id="IPR036390">
    <property type="entry name" value="WH_DNA-bd_sf"/>
</dbReference>
<proteinExistence type="inferred from homology"/>
<dbReference type="RefSeq" id="WP_070983955.1">
    <property type="nucleotide sequence ID" value="NZ_MKJU01000022.1"/>
</dbReference>
<organism evidence="6 7">
    <name type="scientific">Pseudoalteromonas amylolytica</name>
    <dbReference type="NCBI Taxonomy" id="1859457"/>
    <lineage>
        <taxon>Bacteria</taxon>
        <taxon>Pseudomonadati</taxon>
        <taxon>Pseudomonadota</taxon>
        <taxon>Gammaproteobacteria</taxon>
        <taxon>Alteromonadales</taxon>
        <taxon>Pseudoalteromonadaceae</taxon>
        <taxon>Pseudoalteromonas</taxon>
    </lineage>
</organism>
<evidence type="ECO:0000313" key="7">
    <source>
        <dbReference type="Proteomes" id="UP000179786"/>
    </source>
</evidence>
<evidence type="ECO:0000256" key="1">
    <source>
        <dbReference type="ARBA" id="ARBA00009437"/>
    </source>
</evidence>
<name>A0A1S1N0N5_9GAMM</name>
<dbReference type="Proteomes" id="UP000179786">
    <property type="component" value="Unassembled WGS sequence"/>
</dbReference>
<reference evidence="6 7" key="1">
    <citation type="submission" date="2016-09" db="EMBL/GenBank/DDBJ databases">
        <title>Pseudoalteromonas amylolytica sp. nov., isolated from the surface seawater.</title>
        <authorList>
            <person name="Wu Y.-H."/>
            <person name="Cheng H."/>
            <person name="Jin X.-B."/>
            <person name="Wang C.-S."/>
            <person name="Xu X.-W."/>
        </authorList>
    </citation>
    <scope>NUCLEOTIDE SEQUENCE [LARGE SCALE GENOMIC DNA]</scope>
    <source>
        <strain evidence="6 7">JW1</strain>
    </source>
</reference>
<dbReference type="CDD" id="cd05466">
    <property type="entry name" value="PBP2_LTTR_substrate"/>
    <property type="match status" value="1"/>
</dbReference>
<dbReference type="InterPro" id="IPR005119">
    <property type="entry name" value="LysR_subst-bd"/>
</dbReference>
<dbReference type="STRING" id="1859457.BET10_07450"/>
<dbReference type="PANTHER" id="PTHR30126:SF40">
    <property type="entry name" value="HTH-TYPE TRANSCRIPTIONAL REGULATOR GLTR"/>
    <property type="match status" value="1"/>
</dbReference>
<dbReference type="FunFam" id="1.10.10.10:FF:000001">
    <property type="entry name" value="LysR family transcriptional regulator"/>
    <property type="match status" value="1"/>
</dbReference>
<dbReference type="InterPro" id="IPR036388">
    <property type="entry name" value="WH-like_DNA-bd_sf"/>
</dbReference>
<dbReference type="GO" id="GO:0003700">
    <property type="term" value="F:DNA-binding transcription factor activity"/>
    <property type="evidence" value="ECO:0007669"/>
    <property type="project" value="InterPro"/>
</dbReference>
<dbReference type="Pfam" id="PF00126">
    <property type="entry name" value="HTH_1"/>
    <property type="match status" value="1"/>
</dbReference>
<dbReference type="OrthoDB" id="646694at2"/>
<dbReference type="PANTHER" id="PTHR30126">
    <property type="entry name" value="HTH-TYPE TRANSCRIPTIONAL REGULATOR"/>
    <property type="match status" value="1"/>
</dbReference>
<comment type="caution">
    <text evidence="6">The sequence shown here is derived from an EMBL/GenBank/DDBJ whole genome shotgun (WGS) entry which is preliminary data.</text>
</comment>
<sequence length="299" mass="33711">MRFEQLEQFVALGNLRHFRQAAEQTKISTSALTRSIQTLEDEIGCELVKRSTRSVRLTEQGEMFLSYCKTTLSELEMTKKTIKQSLFGRDQQKLVIGYTNDASSIVPMSCGQFLADYPNIKIEMQLQDEHELTRKLQLGEIDISVYLQSASNVVSDIYLPDQLILFVAKHHPLASKDSLRKEELYDYPMFGCFSQSKQVQTMLNEAVDGLNKSSSMKIGNIDQVMDGLKQSNHFAIASIEHANTIAQDPSLVILKTNKDINHEQLVVQTNHHVNRDGHIKHLLGLIENSAKAKACASNI</sequence>
<dbReference type="Pfam" id="PF03466">
    <property type="entry name" value="LysR_substrate"/>
    <property type="match status" value="1"/>
</dbReference>
<dbReference type="PROSITE" id="PS50931">
    <property type="entry name" value="HTH_LYSR"/>
    <property type="match status" value="1"/>
</dbReference>
<accession>A0A1S1N0N5</accession>
<dbReference type="SUPFAM" id="SSF46785">
    <property type="entry name" value="Winged helix' DNA-binding domain"/>
    <property type="match status" value="1"/>
</dbReference>
<gene>
    <name evidence="6" type="ORF">BET10_07450</name>
</gene>
<keyword evidence="3" id="KW-0238">DNA-binding</keyword>
<evidence type="ECO:0000259" key="5">
    <source>
        <dbReference type="PROSITE" id="PS50931"/>
    </source>
</evidence>
<evidence type="ECO:0000313" key="6">
    <source>
        <dbReference type="EMBL" id="OHU92153.1"/>
    </source>
</evidence>
<evidence type="ECO:0000256" key="4">
    <source>
        <dbReference type="ARBA" id="ARBA00023163"/>
    </source>
</evidence>
<dbReference type="EMBL" id="MKJU01000022">
    <property type="protein sequence ID" value="OHU92153.1"/>
    <property type="molecule type" value="Genomic_DNA"/>
</dbReference>
<dbReference type="SUPFAM" id="SSF53850">
    <property type="entry name" value="Periplasmic binding protein-like II"/>
    <property type="match status" value="1"/>
</dbReference>
<evidence type="ECO:0000256" key="3">
    <source>
        <dbReference type="ARBA" id="ARBA00023125"/>
    </source>
</evidence>
<keyword evidence="4" id="KW-0804">Transcription</keyword>
<dbReference type="InterPro" id="IPR000847">
    <property type="entry name" value="LysR_HTH_N"/>
</dbReference>
<dbReference type="GO" id="GO:0000976">
    <property type="term" value="F:transcription cis-regulatory region binding"/>
    <property type="evidence" value="ECO:0007669"/>
    <property type="project" value="TreeGrafter"/>
</dbReference>
<dbReference type="Gene3D" id="1.10.10.10">
    <property type="entry name" value="Winged helix-like DNA-binding domain superfamily/Winged helix DNA-binding domain"/>
    <property type="match status" value="1"/>
</dbReference>
<evidence type="ECO:0000256" key="2">
    <source>
        <dbReference type="ARBA" id="ARBA00023015"/>
    </source>
</evidence>
<comment type="similarity">
    <text evidence="1">Belongs to the LysR transcriptional regulatory family.</text>
</comment>
<feature type="domain" description="HTH lysR-type" evidence="5">
    <location>
        <begin position="1"/>
        <end position="58"/>
    </location>
</feature>
<keyword evidence="7" id="KW-1185">Reference proteome</keyword>
<keyword evidence="2" id="KW-0805">Transcription regulation</keyword>
<dbReference type="Gene3D" id="3.40.190.290">
    <property type="match status" value="1"/>
</dbReference>
<dbReference type="AlphaFoldDB" id="A0A1S1N0N5"/>
<protein>
    <submittedName>
        <fullName evidence="6">LysR family transcriptional regulator</fullName>
    </submittedName>
</protein>